<evidence type="ECO:0000313" key="2">
    <source>
        <dbReference type="Proteomes" id="UP000254235"/>
    </source>
</evidence>
<accession>A0A379EYF0</accession>
<dbReference type="AlphaFoldDB" id="A0A379EYF0"/>
<evidence type="ECO:0000313" key="1">
    <source>
        <dbReference type="EMBL" id="SUC11352.1"/>
    </source>
</evidence>
<dbReference type="Proteomes" id="UP000254235">
    <property type="component" value="Unassembled WGS sequence"/>
</dbReference>
<name>A0A379EYF0_9BACT</name>
<gene>
    <name evidence="1" type="ORF">NCTC13043_00196</name>
</gene>
<proteinExistence type="predicted"/>
<sequence length="29" mass="3315">MCNSNNIPAKDTNIERLERETKPVLLMAI</sequence>
<organism evidence="1 2">
    <name type="scientific">Prevotella pallens</name>
    <dbReference type="NCBI Taxonomy" id="60133"/>
    <lineage>
        <taxon>Bacteria</taxon>
        <taxon>Pseudomonadati</taxon>
        <taxon>Bacteroidota</taxon>
        <taxon>Bacteroidia</taxon>
        <taxon>Bacteroidales</taxon>
        <taxon>Prevotellaceae</taxon>
        <taxon>Prevotella</taxon>
    </lineage>
</organism>
<protein>
    <submittedName>
        <fullName evidence="1">Uncharacterized protein</fullName>
    </submittedName>
</protein>
<reference evidence="1 2" key="1">
    <citation type="submission" date="2018-06" db="EMBL/GenBank/DDBJ databases">
        <authorList>
            <consortium name="Pathogen Informatics"/>
            <person name="Doyle S."/>
        </authorList>
    </citation>
    <scope>NUCLEOTIDE SEQUENCE [LARGE SCALE GENOMIC DNA]</scope>
    <source>
        <strain evidence="1 2">NCTC13043</strain>
    </source>
</reference>
<dbReference type="EMBL" id="UGTP01000001">
    <property type="protein sequence ID" value="SUC11352.1"/>
    <property type="molecule type" value="Genomic_DNA"/>
</dbReference>